<dbReference type="FunFam" id="3.40.50.300:FF:000156">
    <property type="entry name" value="ATP-dependent DNA helicase recQ"/>
    <property type="match status" value="1"/>
</dbReference>
<keyword evidence="5" id="KW-0547">Nucleotide-binding</keyword>
<dbReference type="FunFam" id="3.40.50.300:FF:000296">
    <property type="entry name" value="ATP-dependent DNA helicase RecQ"/>
    <property type="match status" value="1"/>
</dbReference>
<dbReference type="GO" id="GO:0006260">
    <property type="term" value="P:DNA replication"/>
    <property type="evidence" value="ECO:0007669"/>
    <property type="project" value="InterPro"/>
</dbReference>
<dbReference type="GO" id="GO:0043590">
    <property type="term" value="C:bacterial nucleoid"/>
    <property type="evidence" value="ECO:0007669"/>
    <property type="project" value="TreeGrafter"/>
</dbReference>
<evidence type="ECO:0000256" key="10">
    <source>
        <dbReference type="ARBA" id="ARBA00022840"/>
    </source>
</evidence>
<evidence type="ECO:0000256" key="13">
    <source>
        <dbReference type="ARBA" id="ARBA00023204"/>
    </source>
</evidence>
<dbReference type="Pfam" id="PF00270">
    <property type="entry name" value="DEAD"/>
    <property type="match status" value="1"/>
</dbReference>
<dbReference type="Gene3D" id="3.40.50.300">
    <property type="entry name" value="P-loop containing nucleotide triphosphate hydrolases"/>
    <property type="match status" value="2"/>
</dbReference>
<dbReference type="NCBIfam" id="NF008279">
    <property type="entry name" value="PRK11057.1"/>
    <property type="match status" value="1"/>
</dbReference>
<dbReference type="EMBL" id="PYOY01000013">
    <property type="protein sequence ID" value="PSX05148.1"/>
    <property type="molecule type" value="Genomic_DNA"/>
</dbReference>
<dbReference type="InterPro" id="IPR018982">
    <property type="entry name" value="RQC_domain"/>
</dbReference>
<feature type="domain" description="Helicase C-terminal" evidence="19">
    <location>
        <begin position="228"/>
        <end position="376"/>
    </location>
</feature>
<evidence type="ECO:0000259" key="18">
    <source>
        <dbReference type="PROSITE" id="PS51192"/>
    </source>
</evidence>
<evidence type="ECO:0000313" key="21">
    <source>
        <dbReference type="Proteomes" id="UP000241440"/>
    </source>
</evidence>
<keyword evidence="10" id="KW-0067">ATP-binding</keyword>
<evidence type="ECO:0000256" key="8">
    <source>
        <dbReference type="ARBA" id="ARBA00022806"/>
    </source>
</evidence>
<dbReference type="Gene3D" id="1.10.150.80">
    <property type="entry name" value="HRDC domain"/>
    <property type="match status" value="1"/>
</dbReference>
<dbReference type="GO" id="GO:0003677">
    <property type="term" value="F:DNA binding"/>
    <property type="evidence" value="ECO:0007669"/>
    <property type="project" value="UniProtKB-KW"/>
</dbReference>
<dbReference type="PROSITE" id="PS51192">
    <property type="entry name" value="HELICASE_ATP_BIND_1"/>
    <property type="match status" value="1"/>
</dbReference>
<dbReference type="InterPro" id="IPR002121">
    <property type="entry name" value="HRDC_dom"/>
</dbReference>
<dbReference type="SUPFAM" id="SSF52540">
    <property type="entry name" value="P-loop containing nucleoside triphosphate hydrolases"/>
    <property type="match status" value="2"/>
</dbReference>
<evidence type="ECO:0000256" key="5">
    <source>
        <dbReference type="ARBA" id="ARBA00022741"/>
    </source>
</evidence>
<evidence type="ECO:0000313" key="20">
    <source>
        <dbReference type="EMBL" id="PSX05148.1"/>
    </source>
</evidence>
<keyword evidence="11" id="KW-0238">DNA-binding</keyword>
<keyword evidence="9" id="KW-0862">Zinc</keyword>
<comment type="caution">
    <text evidence="20">The sequence shown here is derived from an EMBL/GenBank/DDBJ whole genome shotgun (WGS) entry which is preliminary data.</text>
</comment>
<dbReference type="GO" id="GO:0005737">
    <property type="term" value="C:cytoplasm"/>
    <property type="evidence" value="ECO:0007669"/>
    <property type="project" value="TreeGrafter"/>
</dbReference>
<dbReference type="GO" id="GO:0009432">
    <property type="term" value="P:SOS response"/>
    <property type="evidence" value="ECO:0007669"/>
    <property type="project" value="UniProtKB-UniRule"/>
</dbReference>
<dbReference type="Pfam" id="PF09382">
    <property type="entry name" value="RQC"/>
    <property type="match status" value="1"/>
</dbReference>
<dbReference type="InterPro" id="IPR036388">
    <property type="entry name" value="WH-like_DNA-bd_sf"/>
</dbReference>
<proteinExistence type="inferred from homology"/>
<keyword evidence="14" id="KW-0413">Isomerase</keyword>
<dbReference type="GO" id="GO:0046872">
    <property type="term" value="F:metal ion binding"/>
    <property type="evidence" value="ECO:0007669"/>
    <property type="project" value="UniProtKB-KW"/>
</dbReference>
<dbReference type="NCBIfam" id="TIGR01389">
    <property type="entry name" value="recQ"/>
    <property type="match status" value="1"/>
</dbReference>
<dbReference type="InterPro" id="IPR001650">
    <property type="entry name" value="Helicase_C-like"/>
</dbReference>
<evidence type="ECO:0000256" key="6">
    <source>
        <dbReference type="ARBA" id="ARBA00022763"/>
    </source>
</evidence>
<dbReference type="Gene3D" id="1.10.10.10">
    <property type="entry name" value="Winged helix-like DNA-binding domain superfamily/Winged helix DNA-binding domain"/>
    <property type="match status" value="1"/>
</dbReference>
<dbReference type="Proteomes" id="UP000241440">
    <property type="component" value="Unassembled WGS sequence"/>
</dbReference>
<dbReference type="SMART" id="SM00956">
    <property type="entry name" value="RQC"/>
    <property type="match status" value="1"/>
</dbReference>
<evidence type="ECO:0000256" key="16">
    <source>
        <dbReference type="NCBIfam" id="TIGR01389"/>
    </source>
</evidence>
<dbReference type="InterPro" id="IPR006293">
    <property type="entry name" value="DNA_helicase_ATP-dep_RecQ_bac"/>
</dbReference>
<dbReference type="InterPro" id="IPR044876">
    <property type="entry name" value="HRDC_dom_sf"/>
</dbReference>
<evidence type="ECO:0000256" key="7">
    <source>
        <dbReference type="ARBA" id="ARBA00022801"/>
    </source>
</evidence>
<keyword evidence="8 20" id="KW-0347">Helicase</keyword>
<sequence length="616" mass="70004">MSSVCHHGPSSVLSASTSESVLQEVFGYQQFRVGQLDVIDAVNRDEDCLVIMPTGGGKSLCYQIPALLKEGITLVISPLISLMKDQVDQLKANGVAAAYINSTMERDEILAVFDAMKDATVKLVYVSPERVLTYDFIDRLRDVPLAMVAVDEAHCISQWGHDFRPEYAALGRLKQSFENLPIMALTATADETTRHDIVSRLGLQTPHEYLGSFDRPNIRYTLWEKHKPLTQIIRYVEGMRGQCGIIYCNSRKKVEQISEKLRDKGIRAEAYHAGLDHIERANVQEAFQRDDIHIVVATVAFGMGINKPNVRYVVHFDIPRNIESYYQETGRAGRDGLPAEAVMFYDPSDLAWLRRCLDEKEEGQQKDVERHKLHAMGAFAEAQTCRRQVLLHYFGEHSDEPCGNCDVCLDPPQRFNAVEVAQKALSCVYRVNQSFGITYIVEVLRGMQNQRIREHGHDKLSTYGIGREYSHEYWVSVLRQLIHLGYLTQNISRNSVLQLTEKARPLLRAEISLELAVPRLDNIARNMKVNKLANRQYDKKLFAKLRKLRKAIADEEDLPPYVVFNDASLMEMAERLPTSNGDFLAVNGVGQRKLEKYGEVFLGLIRDHLLAIEELH</sequence>
<organism evidence="20 21">
    <name type="scientific">Photobacterium angustum</name>
    <dbReference type="NCBI Taxonomy" id="661"/>
    <lineage>
        <taxon>Bacteria</taxon>
        <taxon>Pseudomonadati</taxon>
        <taxon>Pseudomonadota</taxon>
        <taxon>Gammaproteobacteria</taxon>
        <taxon>Vibrionales</taxon>
        <taxon>Vibrionaceae</taxon>
        <taxon>Photobacterium</taxon>
    </lineage>
</organism>
<dbReference type="Pfam" id="PF00570">
    <property type="entry name" value="HRDC"/>
    <property type="match status" value="1"/>
</dbReference>
<keyword evidence="4" id="KW-0479">Metal-binding</keyword>
<keyword evidence="13" id="KW-0234">DNA repair</keyword>
<dbReference type="InterPro" id="IPR004589">
    <property type="entry name" value="DNA_helicase_ATP-dep_RecQ"/>
</dbReference>
<dbReference type="GO" id="GO:0006281">
    <property type="term" value="P:DNA repair"/>
    <property type="evidence" value="ECO:0007669"/>
    <property type="project" value="UniProtKB-KW"/>
</dbReference>
<dbReference type="Pfam" id="PF00271">
    <property type="entry name" value="Helicase_C"/>
    <property type="match status" value="1"/>
</dbReference>
<dbReference type="SUPFAM" id="SSF47819">
    <property type="entry name" value="HRDC-like"/>
    <property type="match status" value="1"/>
</dbReference>
<evidence type="ECO:0000256" key="4">
    <source>
        <dbReference type="ARBA" id="ARBA00022723"/>
    </source>
</evidence>
<evidence type="ECO:0000256" key="11">
    <source>
        <dbReference type="ARBA" id="ARBA00023125"/>
    </source>
</evidence>
<dbReference type="SMART" id="SM00487">
    <property type="entry name" value="DEXDc"/>
    <property type="match status" value="1"/>
</dbReference>
<dbReference type="PANTHER" id="PTHR13710">
    <property type="entry name" value="DNA HELICASE RECQ FAMILY MEMBER"/>
    <property type="match status" value="1"/>
</dbReference>
<dbReference type="GO" id="GO:0030894">
    <property type="term" value="C:replisome"/>
    <property type="evidence" value="ECO:0007669"/>
    <property type="project" value="TreeGrafter"/>
</dbReference>
<evidence type="ECO:0000256" key="2">
    <source>
        <dbReference type="ARBA" id="ARBA00001947"/>
    </source>
</evidence>
<dbReference type="GO" id="GO:0043138">
    <property type="term" value="F:3'-5' DNA helicase activity"/>
    <property type="evidence" value="ECO:0007669"/>
    <property type="project" value="UniProtKB-EC"/>
</dbReference>
<evidence type="ECO:0000256" key="14">
    <source>
        <dbReference type="ARBA" id="ARBA00023235"/>
    </source>
</evidence>
<dbReference type="InterPro" id="IPR027417">
    <property type="entry name" value="P-loop_NTPase"/>
</dbReference>
<feature type="domain" description="HRDC" evidence="17">
    <location>
        <begin position="535"/>
        <end position="615"/>
    </location>
</feature>
<dbReference type="FunFam" id="1.10.150.80:FF:000002">
    <property type="entry name" value="ATP-dependent DNA helicase RecQ"/>
    <property type="match status" value="1"/>
</dbReference>
<keyword evidence="12" id="KW-0233">DNA recombination</keyword>
<evidence type="ECO:0000256" key="12">
    <source>
        <dbReference type="ARBA" id="ARBA00023172"/>
    </source>
</evidence>
<dbReference type="SMART" id="SM00341">
    <property type="entry name" value="HRDC"/>
    <property type="match status" value="1"/>
</dbReference>
<dbReference type="GO" id="GO:0005524">
    <property type="term" value="F:ATP binding"/>
    <property type="evidence" value="ECO:0007669"/>
    <property type="project" value="UniProtKB-KW"/>
</dbReference>
<dbReference type="InterPro" id="IPR011545">
    <property type="entry name" value="DEAD/DEAH_box_helicase_dom"/>
</dbReference>
<dbReference type="SMART" id="SM00490">
    <property type="entry name" value="HELICc"/>
    <property type="match status" value="1"/>
</dbReference>
<evidence type="ECO:0000256" key="9">
    <source>
        <dbReference type="ARBA" id="ARBA00022833"/>
    </source>
</evidence>
<dbReference type="InterPro" id="IPR014001">
    <property type="entry name" value="Helicase_ATP-bd"/>
</dbReference>
<dbReference type="GeneID" id="61231340"/>
<dbReference type="CDD" id="cd18794">
    <property type="entry name" value="SF2_C_RecQ"/>
    <property type="match status" value="1"/>
</dbReference>
<evidence type="ECO:0000256" key="1">
    <source>
        <dbReference type="ARBA" id="ARBA00001946"/>
    </source>
</evidence>
<evidence type="ECO:0000256" key="15">
    <source>
        <dbReference type="ARBA" id="ARBA00034617"/>
    </source>
</evidence>
<keyword evidence="6" id="KW-0227">DNA damage</keyword>
<dbReference type="NCBIfam" id="TIGR00614">
    <property type="entry name" value="recQ_fam"/>
    <property type="match status" value="1"/>
</dbReference>
<accession>A0A855SAJ1</accession>
<dbReference type="PROSITE" id="PS51194">
    <property type="entry name" value="HELICASE_CTER"/>
    <property type="match status" value="1"/>
</dbReference>
<evidence type="ECO:0000259" key="17">
    <source>
        <dbReference type="PROSITE" id="PS50967"/>
    </source>
</evidence>
<dbReference type="FunFam" id="1.10.10.10:FF:000175">
    <property type="entry name" value="ATP-dependent DNA helicase RecQ"/>
    <property type="match status" value="1"/>
</dbReference>
<dbReference type="PANTHER" id="PTHR13710:SF105">
    <property type="entry name" value="ATP-DEPENDENT DNA HELICASE Q1"/>
    <property type="match status" value="1"/>
</dbReference>
<feature type="domain" description="Helicase ATP-binding" evidence="18">
    <location>
        <begin position="39"/>
        <end position="207"/>
    </location>
</feature>
<protein>
    <recommendedName>
        <fullName evidence="16">DNA helicase RecQ</fullName>
        <ecNumber evidence="16">5.6.2.4</ecNumber>
    </recommendedName>
</protein>
<dbReference type="InterPro" id="IPR032284">
    <property type="entry name" value="RecQ_Zn-bd"/>
</dbReference>
<comment type="cofactor">
    <cofactor evidence="1">
        <name>Mg(2+)</name>
        <dbReference type="ChEBI" id="CHEBI:18420"/>
    </cofactor>
</comment>
<dbReference type="GO" id="GO:0016787">
    <property type="term" value="F:hydrolase activity"/>
    <property type="evidence" value="ECO:0007669"/>
    <property type="project" value="UniProtKB-KW"/>
</dbReference>
<dbReference type="Pfam" id="PF16124">
    <property type="entry name" value="RecQ_Zn_bind"/>
    <property type="match status" value="1"/>
</dbReference>
<dbReference type="RefSeq" id="WP_045135739.1">
    <property type="nucleotide sequence ID" value="NZ_JZSZ01000017.1"/>
</dbReference>
<dbReference type="InterPro" id="IPR010997">
    <property type="entry name" value="HRDC-like_sf"/>
</dbReference>
<name>A0A855SAJ1_PHOAN</name>
<gene>
    <name evidence="20" type="ORF">C0W41_18755</name>
</gene>
<dbReference type="GO" id="GO:0009378">
    <property type="term" value="F:four-way junction helicase activity"/>
    <property type="evidence" value="ECO:0007669"/>
    <property type="project" value="TreeGrafter"/>
</dbReference>
<keyword evidence="7" id="KW-0378">Hydrolase</keyword>
<dbReference type="AlphaFoldDB" id="A0A855SAJ1"/>
<comment type="similarity">
    <text evidence="3">Belongs to the helicase family. RecQ subfamily.</text>
</comment>
<evidence type="ECO:0000256" key="3">
    <source>
        <dbReference type="ARBA" id="ARBA00005446"/>
    </source>
</evidence>
<dbReference type="CDD" id="cd17920">
    <property type="entry name" value="DEXHc_RecQ"/>
    <property type="match status" value="1"/>
</dbReference>
<comment type="catalytic activity">
    <reaction evidence="15">
        <text>Couples ATP hydrolysis with the unwinding of duplex DNA by translocating in the 3'-5' direction.</text>
        <dbReference type="EC" id="5.6.2.4"/>
    </reaction>
</comment>
<dbReference type="EC" id="5.6.2.4" evidence="16"/>
<dbReference type="GO" id="GO:0006310">
    <property type="term" value="P:DNA recombination"/>
    <property type="evidence" value="ECO:0007669"/>
    <property type="project" value="UniProtKB-UniRule"/>
</dbReference>
<dbReference type="PROSITE" id="PS50967">
    <property type="entry name" value="HRDC"/>
    <property type="match status" value="1"/>
</dbReference>
<comment type="cofactor">
    <cofactor evidence="2">
        <name>Zn(2+)</name>
        <dbReference type="ChEBI" id="CHEBI:29105"/>
    </cofactor>
</comment>
<evidence type="ECO:0000259" key="19">
    <source>
        <dbReference type="PROSITE" id="PS51194"/>
    </source>
</evidence>
<reference evidence="20 21" key="1">
    <citation type="submission" date="2018-01" db="EMBL/GenBank/DDBJ databases">
        <title>Whole genome sequencing of Histamine producing bacteria.</title>
        <authorList>
            <person name="Butler K."/>
        </authorList>
    </citation>
    <scope>NUCLEOTIDE SEQUENCE [LARGE SCALE GENOMIC DNA]</scope>
    <source>
        <strain evidence="20 21">A2-1</strain>
    </source>
</reference>